<evidence type="ECO:0000259" key="9">
    <source>
        <dbReference type="PROSITE" id="PS50929"/>
    </source>
</evidence>
<dbReference type="Pfam" id="PF00664">
    <property type="entry name" value="ABC_membrane"/>
    <property type="match status" value="1"/>
</dbReference>
<keyword evidence="6 7" id="KW-0472">Membrane</keyword>
<dbReference type="PROSITE" id="PS50893">
    <property type="entry name" value="ABC_TRANSPORTER_2"/>
    <property type="match status" value="1"/>
</dbReference>
<proteinExistence type="predicted"/>
<dbReference type="Gene3D" id="3.40.50.300">
    <property type="entry name" value="P-loop containing nucleotide triphosphate hydrolases"/>
    <property type="match status" value="1"/>
</dbReference>
<dbReference type="Gene3D" id="1.20.1560.10">
    <property type="entry name" value="ABC transporter type 1, transmembrane domain"/>
    <property type="match status" value="1"/>
</dbReference>
<dbReference type="SUPFAM" id="SSF90123">
    <property type="entry name" value="ABC transporter transmembrane region"/>
    <property type="match status" value="1"/>
</dbReference>
<accession>A0ABV1C8A1</accession>
<dbReference type="InterPro" id="IPR003439">
    <property type="entry name" value="ABC_transporter-like_ATP-bd"/>
</dbReference>
<dbReference type="CDD" id="cd03254">
    <property type="entry name" value="ABCC_Glucan_exporter_like"/>
    <property type="match status" value="1"/>
</dbReference>
<reference evidence="10 11" key="1">
    <citation type="submission" date="2024-03" db="EMBL/GenBank/DDBJ databases">
        <title>Human intestinal bacterial collection.</title>
        <authorList>
            <person name="Pauvert C."/>
            <person name="Hitch T.C.A."/>
            <person name="Clavel T."/>
        </authorList>
    </citation>
    <scope>NUCLEOTIDE SEQUENCE [LARGE SCALE GENOMIC DNA]</scope>
    <source>
        <strain evidence="10 11">CLA-AA-H311</strain>
    </source>
</reference>
<dbReference type="InterPro" id="IPR027417">
    <property type="entry name" value="P-loop_NTPase"/>
</dbReference>
<evidence type="ECO:0000256" key="4">
    <source>
        <dbReference type="ARBA" id="ARBA00022840"/>
    </source>
</evidence>
<dbReference type="InterPro" id="IPR011527">
    <property type="entry name" value="ABC1_TM_dom"/>
</dbReference>
<dbReference type="InterPro" id="IPR039421">
    <property type="entry name" value="Type_1_exporter"/>
</dbReference>
<evidence type="ECO:0000313" key="10">
    <source>
        <dbReference type="EMBL" id="MEQ2396938.1"/>
    </source>
</evidence>
<feature type="domain" description="ABC transmembrane type-1" evidence="9">
    <location>
        <begin position="38"/>
        <end position="333"/>
    </location>
</feature>
<keyword evidence="2 7" id="KW-0812">Transmembrane</keyword>
<keyword evidence="11" id="KW-1185">Reference proteome</keyword>
<feature type="transmembrane region" description="Helical" evidence="7">
    <location>
        <begin position="189"/>
        <end position="209"/>
    </location>
</feature>
<dbReference type="PROSITE" id="PS50929">
    <property type="entry name" value="ABC_TM1F"/>
    <property type="match status" value="1"/>
</dbReference>
<evidence type="ECO:0000256" key="5">
    <source>
        <dbReference type="ARBA" id="ARBA00022989"/>
    </source>
</evidence>
<evidence type="ECO:0000256" key="2">
    <source>
        <dbReference type="ARBA" id="ARBA00022692"/>
    </source>
</evidence>
<dbReference type="PANTHER" id="PTHR43394">
    <property type="entry name" value="ATP-DEPENDENT PERMEASE MDL1, MITOCHONDRIAL"/>
    <property type="match status" value="1"/>
</dbReference>
<sequence>MPGGPMGRGRGAVEEPQDFGGVMKKLVHFCRHYIPAIIVALVLGAIGTVCQIVGPDKLKDMTNEIAKGLPALVNGKPVLGAIDMDAVTHIAWLLVALYVGYAVLCYVQSWMMANVTQRTAQELREAISVKINKLPLKYFDKVSYGDVLSRITNDVDAIGQTLGQSVGSLITSVTLFVGALIMMFYNNVIMTVCAILSSLVGLLIMGVIMKVSQKYFSRQQIALGDVNGHVEEMYAGHTVVKAYCGEADSIRAFEKYNGDLYDSGWKSQFLSGLMMPLMNFVGNFGYVVVCVVGAVLAMDGKIEFGVIVAFMMYIRLFTQPLSQFAQAFQNLQRCAAASERVFGFLEEPEMADESDKQALLGVNGKPVRGDVEFSHVKFGYDPSKTIINDFSASVKSGQKVAIVGPTGAGKTTMVNLLMRFYEISGGSIAIDGVDTKSVPRWNVHDQFSMVLQDTWVFRGTVRENIAYSKPGVTGKQIEDACKAVGLHHYIMSLPNGYDTVLDDKATLSQGQKQLLTIARAMVEDAPILILDEATSSVDTRTEELIQKAMDALTVDRTSFVIAHRLSTIRDADMILVMNHGDIVESGTHEELLAKGGFYADIYNSQFALTD</sequence>
<dbReference type="Proteomes" id="UP001462554">
    <property type="component" value="Unassembled WGS sequence"/>
</dbReference>
<dbReference type="CDD" id="cd18547">
    <property type="entry name" value="ABC_6TM_Tm288_like"/>
    <property type="match status" value="1"/>
</dbReference>
<organism evidence="10 11">
    <name type="scientific">Bifidobacterium hominis</name>
    <dbReference type="NCBI Taxonomy" id="3133177"/>
    <lineage>
        <taxon>Bacteria</taxon>
        <taxon>Bacillati</taxon>
        <taxon>Actinomycetota</taxon>
        <taxon>Actinomycetes</taxon>
        <taxon>Bifidobacteriales</taxon>
        <taxon>Bifidobacteriaceae</taxon>
        <taxon>Bifidobacterium</taxon>
    </lineage>
</organism>
<feature type="domain" description="ABC transporter" evidence="8">
    <location>
        <begin position="371"/>
        <end position="604"/>
    </location>
</feature>
<evidence type="ECO:0000256" key="7">
    <source>
        <dbReference type="SAM" id="Phobius"/>
    </source>
</evidence>
<dbReference type="EMBL" id="JBBMFR010000003">
    <property type="protein sequence ID" value="MEQ2396938.1"/>
    <property type="molecule type" value="Genomic_DNA"/>
</dbReference>
<dbReference type="Pfam" id="PF00005">
    <property type="entry name" value="ABC_tran"/>
    <property type="match status" value="1"/>
</dbReference>
<dbReference type="PANTHER" id="PTHR43394:SF1">
    <property type="entry name" value="ATP-BINDING CASSETTE SUB-FAMILY B MEMBER 10, MITOCHONDRIAL"/>
    <property type="match status" value="1"/>
</dbReference>
<gene>
    <name evidence="10" type="ORF">WMO36_03500</name>
</gene>
<feature type="transmembrane region" description="Helical" evidence="7">
    <location>
        <begin position="33"/>
        <end position="54"/>
    </location>
</feature>
<dbReference type="SMART" id="SM00382">
    <property type="entry name" value="AAA"/>
    <property type="match status" value="1"/>
</dbReference>
<name>A0ABV1C8A1_9BIFI</name>
<keyword evidence="4 10" id="KW-0067">ATP-binding</keyword>
<evidence type="ECO:0000256" key="1">
    <source>
        <dbReference type="ARBA" id="ARBA00004651"/>
    </source>
</evidence>
<feature type="transmembrane region" description="Helical" evidence="7">
    <location>
        <begin position="86"/>
        <end position="107"/>
    </location>
</feature>
<protein>
    <submittedName>
        <fullName evidence="10">ABC transporter ATP-binding protein</fullName>
    </submittedName>
</protein>
<keyword evidence="3" id="KW-0547">Nucleotide-binding</keyword>
<keyword evidence="5 7" id="KW-1133">Transmembrane helix</keyword>
<feature type="transmembrane region" description="Helical" evidence="7">
    <location>
        <begin position="277"/>
        <end position="296"/>
    </location>
</feature>
<evidence type="ECO:0000313" key="11">
    <source>
        <dbReference type="Proteomes" id="UP001462554"/>
    </source>
</evidence>
<dbReference type="GO" id="GO:0005524">
    <property type="term" value="F:ATP binding"/>
    <property type="evidence" value="ECO:0007669"/>
    <property type="project" value="UniProtKB-KW"/>
</dbReference>
<evidence type="ECO:0000256" key="6">
    <source>
        <dbReference type="ARBA" id="ARBA00023136"/>
    </source>
</evidence>
<dbReference type="RefSeq" id="WP_349076803.1">
    <property type="nucleotide sequence ID" value="NZ_JBBMFR010000003.1"/>
</dbReference>
<comment type="subcellular location">
    <subcellularLocation>
        <location evidence="1">Cell membrane</location>
        <topology evidence="1">Multi-pass membrane protein</topology>
    </subcellularLocation>
</comment>
<feature type="transmembrane region" description="Helical" evidence="7">
    <location>
        <begin position="166"/>
        <end position="183"/>
    </location>
</feature>
<dbReference type="InterPro" id="IPR003593">
    <property type="entry name" value="AAA+_ATPase"/>
</dbReference>
<dbReference type="InterPro" id="IPR036640">
    <property type="entry name" value="ABC1_TM_sf"/>
</dbReference>
<evidence type="ECO:0000259" key="8">
    <source>
        <dbReference type="PROSITE" id="PS50893"/>
    </source>
</evidence>
<dbReference type="PROSITE" id="PS00211">
    <property type="entry name" value="ABC_TRANSPORTER_1"/>
    <property type="match status" value="1"/>
</dbReference>
<dbReference type="InterPro" id="IPR017871">
    <property type="entry name" value="ABC_transporter-like_CS"/>
</dbReference>
<dbReference type="SUPFAM" id="SSF52540">
    <property type="entry name" value="P-loop containing nucleoside triphosphate hydrolases"/>
    <property type="match status" value="1"/>
</dbReference>
<comment type="caution">
    <text evidence="10">The sequence shown here is derived from an EMBL/GenBank/DDBJ whole genome shotgun (WGS) entry which is preliminary data.</text>
</comment>
<evidence type="ECO:0000256" key="3">
    <source>
        <dbReference type="ARBA" id="ARBA00022741"/>
    </source>
</evidence>